<evidence type="ECO:0000313" key="5">
    <source>
        <dbReference type="Proteomes" id="UP000031338"/>
    </source>
</evidence>
<dbReference type="InterPro" id="IPR036291">
    <property type="entry name" value="NAD(P)-bd_dom_sf"/>
</dbReference>
<organism evidence="4 5">
    <name type="scientific">Novosphingobium subterraneum</name>
    <dbReference type="NCBI Taxonomy" id="48936"/>
    <lineage>
        <taxon>Bacteria</taxon>
        <taxon>Pseudomonadati</taxon>
        <taxon>Pseudomonadota</taxon>
        <taxon>Alphaproteobacteria</taxon>
        <taxon>Sphingomonadales</taxon>
        <taxon>Sphingomonadaceae</taxon>
        <taxon>Novosphingobium</taxon>
    </lineage>
</organism>
<dbReference type="Gene3D" id="3.40.50.720">
    <property type="entry name" value="NAD(P)-binding Rossmann-like Domain"/>
    <property type="match status" value="1"/>
</dbReference>
<keyword evidence="1" id="KW-0560">Oxidoreductase</keyword>
<feature type="domain" description="GFO/IDH/MocA-like oxidoreductase" evidence="3">
    <location>
        <begin position="129"/>
        <end position="262"/>
    </location>
</feature>
<evidence type="ECO:0000259" key="2">
    <source>
        <dbReference type="Pfam" id="PF01408"/>
    </source>
</evidence>
<dbReference type="Pfam" id="PF01408">
    <property type="entry name" value="GFO_IDH_MocA"/>
    <property type="match status" value="1"/>
</dbReference>
<proteinExistence type="predicted"/>
<dbReference type="PATRIC" id="fig|48936.3.peg.2885"/>
<dbReference type="InterPro" id="IPR050463">
    <property type="entry name" value="Gfo/Idh/MocA_oxidrdct_glycsds"/>
</dbReference>
<dbReference type="Pfam" id="PF22725">
    <property type="entry name" value="GFO_IDH_MocA_C3"/>
    <property type="match status" value="1"/>
</dbReference>
<gene>
    <name evidence="4" type="ORF">NJ75_02872</name>
</gene>
<dbReference type="InterPro" id="IPR055170">
    <property type="entry name" value="GFO_IDH_MocA-like_dom"/>
</dbReference>
<dbReference type="RefSeq" id="WP_169745725.1">
    <property type="nucleotide sequence ID" value="NZ_JRVC01000014.1"/>
</dbReference>
<protein>
    <submittedName>
        <fullName evidence="4">Oxidoreductase-like protein</fullName>
    </submittedName>
</protein>
<dbReference type="GO" id="GO:0016491">
    <property type="term" value="F:oxidoreductase activity"/>
    <property type="evidence" value="ECO:0007669"/>
    <property type="project" value="UniProtKB-KW"/>
</dbReference>
<dbReference type="Proteomes" id="UP000031338">
    <property type="component" value="Unassembled WGS sequence"/>
</dbReference>
<evidence type="ECO:0000313" key="4">
    <source>
        <dbReference type="EMBL" id="KHS44946.1"/>
    </source>
</evidence>
<dbReference type="PANTHER" id="PTHR43818:SF11">
    <property type="entry name" value="BCDNA.GH03377"/>
    <property type="match status" value="1"/>
</dbReference>
<reference evidence="4 5" key="1">
    <citation type="submission" date="2014-10" db="EMBL/GenBank/DDBJ databases">
        <title>Draft genome sequence of Novosphingobium subterraneum DSM 12447.</title>
        <authorList>
            <person name="Gan H.M."/>
            <person name="Gan H.Y."/>
            <person name="Savka M.A."/>
        </authorList>
    </citation>
    <scope>NUCLEOTIDE SEQUENCE [LARGE SCALE GENOMIC DNA]</scope>
    <source>
        <strain evidence="4 5">DSM 12447</strain>
    </source>
</reference>
<comment type="caution">
    <text evidence="4">The sequence shown here is derived from an EMBL/GenBank/DDBJ whole genome shotgun (WGS) entry which is preliminary data.</text>
</comment>
<dbReference type="GO" id="GO:0000166">
    <property type="term" value="F:nucleotide binding"/>
    <property type="evidence" value="ECO:0007669"/>
    <property type="project" value="InterPro"/>
</dbReference>
<dbReference type="EMBL" id="JRVC01000014">
    <property type="protein sequence ID" value="KHS44946.1"/>
    <property type="molecule type" value="Genomic_DNA"/>
</dbReference>
<dbReference type="STRING" id="48936.NJ75_02872"/>
<name>A0A0B8ZFF4_9SPHN</name>
<sequence length="391" mass="41145">MEPVRIGVVGAGDISPVYLNAITRSPALDLRAIATRDPQAIAEKATAFGARAVSVAQLLADEAIELVVNLTPGVAHEEINGAALEAGKHVYSEKPFALSLGAARRLADLAERRGLLIGSAPDTFYGSAHQAARKALDAGAIGKPVFGTSFLGLPGLELFHPSPEAFYRPGGEPPYDAGPYYTTMWINLLGPVKRVFSVSGAGKSERTILRGPRQGTPFPVTVDTTFNTVLEFAEASVSFIISLDVVVPTLRPGELFGSDGILAMADPMFFGGEPAVIAPPEPRMGLVTADQGFATPNRHDHTGRAVADYRGAGLVDLALAIRTGSRHRTGAEFIVHSVEVMEAIVRSATTNSVIDLESTCERPATIDLQSDAALIALTASPFDLAASAWAH</sequence>
<evidence type="ECO:0000259" key="3">
    <source>
        <dbReference type="Pfam" id="PF22725"/>
    </source>
</evidence>
<dbReference type="PANTHER" id="PTHR43818">
    <property type="entry name" value="BCDNA.GH03377"/>
    <property type="match status" value="1"/>
</dbReference>
<dbReference type="SUPFAM" id="SSF51735">
    <property type="entry name" value="NAD(P)-binding Rossmann-fold domains"/>
    <property type="match status" value="1"/>
</dbReference>
<accession>A0A0B8ZFF4</accession>
<dbReference type="Gene3D" id="3.30.360.10">
    <property type="entry name" value="Dihydrodipicolinate Reductase, domain 2"/>
    <property type="match status" value="1"/>
</dbReference>
<evidence type="ECO:0000256" key="1">
    <source>
        <dbReference type="ARBA" id="ARBA00023002"/>
    </source>
</evidence>
<dbReference type="AlphaFoldDB" id="A0A0B8ZFF4"/>
<keyword evidence="5" id="KW-1185">Reference proteome</keyword>
<dbReference type="InterPro" id="IPR000683">
    <property type="entry name" value="Gfo/Idh/MocA-like_OxRdtase_N"/>
</dbReference>
<feature type="domain" description="Gfo/Idh/MocA-like oxidoreductase N-terminal" evidence="2">
    <location>
        <begin position="4"/>
        <end position="116"/>
    </location>
</feature>
<dbReference type="SUPFAM" id="SSF55347">
    <property type="entry name" value="Glyceraldehyde-3-phosphate dehydrogenase-like, C-terminal domain"/>
    <property type="match status" value="1"/>
</dbReference>